<organism evidence="2 3">
    <name type="scientific">Edhazardia aedis (strain USNM 41457)</name>
    <name type="common">Microsporidian parasite</name>
    <dbReference type="NCBI Taxonomy" id="1003232"/>
    <lineage>
        <taxon>Eukaryota</taxon>
        <taxon>Fungi</taxon>
        <taxon>Fungi incertae sedis</taxon>
        <taxon>Microsporidia</taxon>
        <taxon>Edhazardia</taxon>
    </lineage>
</organism>
<keyword evidence="3" id="KW-1185">Reference proteome</keyword>
<sequence>MPFIQIKQVTLDLCLRHAFICEIITTVKIFKNTLRKSVSNDCDYKNIFLGYLIKEKTIYDKRMKYIMILIKLLLIVFICFYSLIVSYFYILYVLHYRLSFFLLHTNGFFVIIV</sequence>
<keyword evidence="1" id="KW-1133">Transmembrane helix</keyword>
<dbReference type="InParanoid" id="J9DQN3"/>
<evidence type="ECO:0000313" key="3">
    <source>
        <dbReference type="Proteomes" id="UP000003163"/>
    </source>
</evidence>
<name>J9DQN3_EDHAE</name>
<dbReference type="HOGENOM" id="CLU_2133474_0_0_1"/>
<evidence type="ECO:0000256" key="1">
    <source>
        <dbReference type="SAM" id="Phobius"/>
    </source>
</evidence>
<dbReference type="AlphaFoldDB" id="J9DQN3"/>
<evidence type="ECO:0000313" key="2">
    <source>
        <dbReference type="EMBL" id="EJW03622.1"/>
    </source>
</evidence>
<proteinExistence type="predicted"/>
<comment type="caution">
    <text evidence="2">The sequence shown here is derived from an EMBL/GenBank/DDBJ whole genome shotgun (WGS) entry which is preliminary data.</text>
</comment>
<accession>J9DQN3</accession>
<gene>
    <name evidence="2" type="ORF">EDEG_02053</name>
</gene>
<dbReference type="VEuPathDB" id="MicrosporidiaDB:EDEG_02053"/>
<dbReference type="Proteomes" id="UP000003163">
    <property type="component" value="Unassembled WGS sequence"/>
</dbReference>
<reference evidence="3" key="2">
    <citation type="submission" date="2015-07" db="EMBL/GenBank/DDBJ databases">
        <title>Contrasting host-pathogen interactions and genome evolution in two generalist and specialist microsporidian pathogens of mosquitoes.</title>
        <authorList>
            <consortium name="The Broad Institute Genomics Platform"/>
            <consortium name="The Broad Institute Genome Sequencing Center for Infectious Disease"/>
            <person name="Cuomo C.A."/>
            <person name="Sanscrainte N.D."/>
            <person name="Goldberg J.M."/>
            <person name="Heiman D."/>
            <person name="Young S."/>
            <person name="Zeng Q."/>
            <person name="Becnel J.J."/>
            <person name="Birren B.W."/>
        </authorList>
    </citation>
    <scope>NUCLEOTIDE SEQUENCE [LARGE SCALE GENOMIC DNA]</scope>
    <source>
        <strain evidence="3">USNM 41457</strain>
    </source>
</reference>
<protein>
    <submittedName>
        <fullName evidence="2">Uncharacterized protein</fullName>
    </submittedName>
</protein>
<reference evidence="2 3" key="1">
    <citation type="submission" date="2011-08" db="EMBL/GenBank/DDBJ databases">
        <authorList>
            <person name="Liu Z.J."/>
            <person name="Shi F.L."/>
            <person name="Lu J.Q."/>
            <person name="Li M."/>
            <person name="Wang Z.L."/>
        </authorList>
    </citation>
    <scope>NUCLEOTIDE SEQUENCE [LARGE SCALE GENOMIC DNA]</scope>
    <source>
        <strain evidence="2 3">USNM 41457</strain>
    </source>
</reference>
<keyword evidence="1" id="KW-0472">Membrane</keyword>
<feature type="transmembrane region" description="Helical" evidence="1">
    <location>
        <begin position="65"/>
        <end position="90"/>
    </location>
</feature>
<keyword evidence="1" id="KW-0812">Transmembrane</keyword>
<dbReference type="EMBL" id="AFBI03000033">
    <property type="protein sequence ID" value="EJW03622.1"/>
    <property type="molecule type" value="Genomic_DNA"/>
</dbReference>